<evidence type="ECO:0000259" key="1">
    <source>
        <dbReference type="Pfam" id="PF00293"/>
    </source>
</evidence>
<keyword evidence="3" id="KW-1185">Reference proteome</keyword>
<dbReference type="EMBL" id="JAHLPM010000012">
    <property type="protein sequence ID" value="MBU5439146.1"/>
    <property type="molecule type" value="Genomic_DNA"/>
</dbReference>
<accession>A0ABS6E9D2</accession>
<dbReference type="Proteomes" id="UP000749471">
    <property type="component" value="Unassembled WGS sequence"/>
</dbReference>
<comment type="caution">
    <text evidence="2">The sequence shown here is derived from an EMBL/GenBank/DDBJ whole genome shotgun (WGS) entry which is preliminary data.</text>
</comment>
<gene>
    <name evidence="2" type="ORF">KQI42_14080</name>
</gene>
<dbReference type="Pfam" id="PF00293">
    <property type="entry name" value="NUDIX"/>
    <property type="match status" value="1"/>
</dbReference>
<protein>
    <submittedName>
        <fullName evidence="2">NUDIX domain-containing protein</fullName>
    </submittedName>
</protein>
<reference evidence="2 3" key="1">
    <citation type="submission" date="2021-06" db="EMBL/GenBank/DDBJ databases">
        <authorList>
            <person name="Sun Q."/>
            <person name="Li D."/>
        </authorList>
    </citation>
    <scope>NUCLEOTIDE SEQUENCE [LARGE SCALE GENOMIC DNA]</scope>
    <source>
        <strain evidence="2 3">MSJ-40</strain>
    </source>
</reference>
<dbReference type="InterPro" id="IPR000086">
    <property type="entry name" value="NUDIX_hydrolase_dom"/>
</dbReference>
<evidence type="ECO:0000313" key="2">
    <source>
        <dbReference type="EMBL" id="MBU5439146.1"/>
    </source>
</evidence>
<sequence>MELGESVEECIRREVKEEINIEIKSLQLFGVFSGKELFAKLRNRFDKQPCEANYANAVGTVVILSLSGSRIH</sequence>
<organism evidence="2 3">
    <name type="scientific">Tissierella simiarum</name>
    <dbReference type="NCBI Taxonomy" id="2841534"/>
    <lineage>
        <taxon>Bacteria</taxon>
        <taxon>Bacillati</taxon>
        <taxon>Bacillota</taxon>
        <taxon>Tissierellia</taxon>
        <taxon>Tissierellales</taxon>
        <taxon>Tissierellaceae</taxon>
        <taxon>Tissierella</taxon>
    </lineage>
</organism>
<name>A0ABS6E9D2_9FIRM</name>
<dbReference type="RefSeq" id="WP_216520849.1">
    <property type="nucleotide sequence ID" value="NZ_JAHLPM010000012.1"/>
</dbReference>
<evidence type="ECO:0000313" key="3">
    <source>
        <dbReference type="Proteomes" id="UP000749471"/>
    </source>
</evidence>
<feature type="domain" description="Nudix hydrolase" evidence="1">
    <location>
        <begin position="2"/>
        <end position="35"/>
    </location>
</feature>
<proteinExistence type="predicted"/>